<dbReference type="EMBL" id="JFAX01000012">
    <property type="protein sequence ID" value="EXI67101.1"/>
    <property type="molecule type" value="Genomic_DNA"/>
</dbReference>
<name>A0A011MX24_9PROT</name>
<keyword evidence="2" id="KW-1185">Reference proteome</keyword>
<accession>A0A011MX24</accession>
<evidence type="ECO:0000313" key="2">
    <source>
        <dbReference type="Proteomes" id="UP000020218"/>
    </source>
</evidence>
<dbReference type="AlphaFoldDB" id="A0A011MX24"/>
<gene>
    <name evidence="1" type="ORF">AW08_02203</name>
</gene>
<organism evidence="1 2">
    <name type="scientific">Candidatus Accumulibacter adjunctus</name>
    <dbReference type="NCBI Taxonomy" id="1454001"/>
    <lineage>
        <taxon>Bacteria</taxon>
        <taxon>Pseudomonadati</taxon>
        <taxon>Pseudomonadota</taxon>
        <taxon>Betaproteobacteria</taxon>
        <taxon>Candidatus Accumulibacter</taxon>
    </lineage>
</organism>
<dbReference type="PATRIC" id="fig|1454001.3.peg.2252"/>
<sequence>MQHDRALQLVVPVSAQVDQVIDTCRHIVAQRRNVFHLVGELPAHAPGCRAVMHDDRYDDRQAAGIPGIQPLFPDPHAVAQEVQADARLDVALVFEQHVHIPGSAAAEIDGVQQVRRMKRNFRIEKRILGGAQGLPIQCIYGWRWQIPLEELRRHLGPPEHRLEKAVVRAVQRRHVRSPPTRCAFILPLSGRTSPL</sequence>
<evidence type="ECO:0000313" key="1">
    <source>
        <dbReference type="EMBL" id="EXI67101.1"/>
    </source>
</evidence>
<comment type="caution">
    <text evidence="1">The sequence shown here is derived from an EMBL/GenBank/DDBJ whole genome shotgun (WGS) entry which is preliminary data.</text>
</comment>
<dbReference type="Proteomes" id="UP000020218">
    <property type="component" value="Unassembled WGS sequence"/>
</dbReference>
<reference evidence="1" key="1">
    <citation type="submission" date="2014-02" db="EMBL/GenBank/DDBJ databases">
        <title>Expanding our view of genomic diversity in Candidatus Accumulibacter clades.</title>
        <authorList>
            <person name="Skennerton C.T."/>
            <person name="Barr J.J."/>
            <person name="Slater F.R."/>
            <person name="Bond P.L."/>
            <person name="Tyson G.W."/>
        </authorList>
    </citation>
    <scope>NUCLEOTIDE SEQUENCE [LARGE SCALE GENOMIC DNA]</scope>
</reference>
<proteinExistence type="predicted"/>
<protein>
    <submittedName>
        <fullName evidence="1">Uncharacterized protein</fullName>
    </submittedName>
</protein>